<evidence type="ECO:0000313" key="1">
    <source>
        <dbReference type="EMBL" id="KAI7992203.1"/>
    </source>
</evidence>
<sequence>MEPAVITLERRGRKRKRKDVENVLADPQPKKQLVEIRSMVLVGRYVKKEFEGSGNFIGKIVYYDTGLYRIDYEDGDCEDLESAEVRKLLIRDGDLDGDLIVRKNKLDELLAKKYVKDMDIVNGKVKDLVNVADMVKASLPNELSDDGDNEIDVQIDDDDADSSSDSCEHTCDHDFSSEADAPFVPPPQLPPSSGNIGVPEECVSHLFSVYGFFFRSVFSCF</sequence>
<reference evidence="1 2" key="1">
    <citation type="journal article" date="2022" name="Plant J.">
        <title>Chromosome-level genome of Camellia lanceoleosa provides a valuable resource for understanding genome evolution and self-incompatibility.</title>
        <authorList>
            <person name="Gong W."/>
            <person name="Xiao S."/>
            <person name="Wang L."/>
            <person name="Liao Z."/>
            <person name="Chang Y."/>
            <person name="Mo W."/>
            <person name="Hu G."/>
            <person name="Li W."/>
            <person name="Zhao G."/>
            <person name="Zhu H."/>
            <person name="Hu X."/>
            <person name="Ji K."/>
            <person name="Xiang X."/>
            <person name="Song Q."/>
            <person name="Yuan D."/>
            <person name="Jin S."/>
            <person name="Zhang L."/>
        </authorList>
    </citation>
    <scope>NUCLEOTIDE SEQUENCE [LARGE SCALE GENOMIC DNA]</scope>
    <source>
        <strain evidence="1">SQ_2022a</strain>
    </source>
</reference>
<evidence type="ECO:0000313" key="2">
    <source>
        <dbReference type="Proteomes" id="UP001060215"/>
    </source>
</evidence>
<protein>
    <submittedName>
        <fullName evidence="1">DDT domain-containing protein PTM</fullName>
    </submittedName>
</protein>
<name>A0ACC0FTN6_9ERIC</name>
<comment type="caution">
    <text evidence="1">The sequence shown here is derived from an EMBL/GenBank/DDBJ whole genome shotgun (WGS) entry which is preliminary data.</text>
</comment>
<proteinExistence type="predicted"/>
<organism evidence="1 2">
    <name type="scientific">Camellia lanceoleosa</name>
    <dbReference type="NCBI Taxonomy" id="1840588"/>
    <lineage>
        <taxon>Eukaryota</taxon>
        <taxon>Viridiplantae</taxon>
        <taxon>Streptophyta</taxon>
        <taxon>Embryophyta</taxon>
        <taxon>Tracheophyta</taxon>
        <taxon>Spermatophyta</taxon>
        <taxon>Magnoliopsida</taxon>
        <taxon>eudicotyledons</taxon>
        <taxon>Gunneridae</taxon>
        <taxon>Pentapetalae</taxon>
        <taxon>asterids</taxon>
        <taxon>Ericales</taxon>
        <taxon>Theaceae</taxon>
        <taxon>Camellia</taxon>
    </lineage>
</organism>
<dbReference type="EMBL" id="CM045770">
    <property type="protein sequence ID" value="KAI7992203.1"/>
    <property type="molecule type" value="Genomic_DNA"/>
</dbReference>
<gene>
    <name evidence="1" type="ORF">LOK49_LG12G01750</name>
</gene>
<accession>A0ACC0FTN6</accession>
<dbReference type="Proteomes" id="UP001060215">
    <property type="component" value="Chromosome 13"/>
</dbReference>
<keyword evidence="2" id="KW-1185">Reference proteome</keyword>